<comment type="subcellular location">
    <subcellularLocation>
        <location evidence="1">Cell membrane</location>
        <topology evidence="1">Multi-pass membrane protein</topology>
    </subcellularLocation>
</comment>
<dbReference type="Proteomes" id="UP001216390">
    <property type="component" value="Chromosome"/>
</dbReference>
<evidence type="ECO:0000256" key="3">
    <source>
        <dbReference type="ARBA" id="ARBA00022679"/>
    </source>
</evidence>
<feature type="transmembrane region" description="Helical" evidence="9">
    <location>
        <begin position="268"/>
        <end position="290"/>
    </location>
</feature>
<evidence type="ECO:0000313" key="12">
    <source>
        <dbReference type="Proteomes" id="UP001216390"/>
    </source>
</evidence>
<proteinExistence type="predicted"/>
<feature type="transmembrane region" description="Helical" evidence="9">
    <location>
        <begin position="50"/>
        <end position="71"/>
    </location>
</feature>
<feature type="transmembrane region" description="Helical" evidence="9">
    <location>
        <begin position="180"/>
        <end position="199"/>
    </location>
</feature>
<feature type="transmembrane region" description="Helical" evidence="9">
    <location>
        <begin position="92"/>
        <end position="113"/>
    </location>
</feature>
<accession>A0AAF0BU24</accession>
<keyword evidence="7 11" id="KW-0012">Acyltransferase</keyword>
<feature type="transmembrane region" description="Helical" evidence="9">
    <location>
        <begin position="342"/>
        <end position="363"/>
    </location>
</feature>
<dbReference type="Pfam" id="PF01757">
    <property type="entry name" value="Acyl_transf_3"/>
    <property type="match status" value="1"/>
</dbReference>
<dbReference type="EMBL" id="CP116942">
    <property type="protein sequence ID" value="WCO65455.1"/>
    <property type="molecule type" value="Genomic_DNA"/>
</dbReference>
<dbReference type="CDD" id="cd00229">
    <property type="entry name" value="SGNH_hydrolase"/>
    <property type="match status" value="1"/>
</dbReference>
<protein>
    <submittedName>
        <fullName evidence="11">Acyltransferase family protein</fullName>
    </submittedName>
</protein>
<keyword evidence="2" id="KW-1003">Cell membrane</keyword>
<evidence type="ECO:0000256" key="9">
    <source>
        <dbReference type="SAM" id="Phobius"/>
    </source>
</evidence>
<dbReference type="Gene3D" id="3.40.50.1110">
    <property type="entry name" value="SGNH hydrolase"/>
    <property type="match status" value="1"/>
</dbReference>
<keyword evidence="5 9" id="KW-1133">Transmembrane helix</keyword>
<dbReference type="PANTHER" id="PTHR23028:SF53">
    <property type="entry name" value="ACYL_TRANSF_3 DOMAIN-CONTAINING PROTEIN"/>
    <property type="match status" value="1"/>
</dbReference>
<dbReference type="RefSeq" id="WP_272734980.1">
    <property type="nucleotide sequence ID" value="NZ_CP116942.1"/>
</dbReference>
<evidence type="ECO:0000256" key="6">
    <source>
        <dbReference type="ARBA" id="ARBA00023136"/>
    </source>
</evidence>
<dbReference type="InterPro" id="IPR002656">
    <property type="entry name" value="Acyl_transf_3_dom"/>
</dbReference>
<feature type="transmembrane region" description="Helical" evidence="9">
    <location>
        <begin position="244"/>
        <end position="262"/>
    </location>
</feature>
<dbReference type="PANTHER" id="PTHR23028">
    <property type="entry name" value="ACETYLTRANSFERASE"/>
    <property type="match status" value="1"/>
</dbReference>
<feature type="transmembrane region" description="Helical" evidence="9">
    <location>
        <begin position="153"/>
        <end position="173"/>
    </location>
</feature>
<feature type="compositionally biased region" description="Low complexity" evidence="8">
    <location>
        <begin position="691"/>
        <end position="707"/>
    </location>
</feature>
<feature type="transmembrane region" description="Helical" evidence="9">
    <location>
        <begin position="219"/>
        <end position="237"/>
    </location>
</feature>
<sequence>MSVQPEARGAPPAAPARRTMAYVPALDGLRAVAVVGVLLFHGGVSWIPGGYLGVDVFFVLSGYLITTLLLHERVSTGGVDLRAFWTRRLRRLLPALLVLLAVVAVATPFFVAAAERASVRGDAIASLLYVANWHFILTDQSYFAGAPSPLRHLWSLSVEEQWYLVFPVVLAVALRRARRLGPLLVGMAVAMVASALWMAHLATGGGDPSRAYYGTDTRAHSLLAGALLAGVAAQWPLHRYRRALSVLGLLGALGVVASYVLVSEGDLWMYRGGFLGLAVATAALVGAVALPRTPLPWTAALAVAPLVAIGRVSYGLYLWHWPVNVFLTPERTGLDGGGLDDVALLAVRTAVAVAFTIASYRLIEMPIRRRGIDGLGLRFPGLRSSRPATVAICTALVVWLLVAGTIRTSSGDTDTAAGVPTQLAGLEAGVPDLPETPPPTIPDEIRRVVASQGIDPVPADRPVEVMTVGDSVALTLAWGDEKDPERLDVSSRAILGCGVVEGYAITGDQVDTSADMCGDWPAYWQEGVAARQPDVVMIQFGAWEVYDHISGNRTIQAGTPEMETAIREGLDRGVEAVLAVKPDTRFVVVGAPCMDEKDPRLGGTESPRNDPEAVRWVDDVFAEYAADLGDQATYVDLGELLCPDGELVEDLGEGTVRPDGSHYDEARTGPVWRWLADRIVPFAREPVQPDGGPSATVGAAGATAPPGDTDPPA</sequence>
<organism evidence="11 12">
    <name type="scientific">Iamia majanohamensis</name>
    <dbReference type="NCBI Taxonomy" id="467976"/>
    <lineage>
        <taxon>Bacteria</taxon>
        <taxon>Bacillati</taxon>
        <taxon>Actinomycetota</taxon>
        <taxon>Acidimicrobiia</taxon>
        <taxon>Acidimicrobiales</taxon>
        <taxon>Iamiaceae</taxon>
        <taxon>Iamia</taxon>
    </lineage>
</organism>
<evidence type="ECO:0000313" key="11">
    <source>
        <dbReference type="EMBL" id="WCO65455.1"/>
    </source>
</evidence>
<feature type="region of interest" description="Disordered" evidence="8">
    <location>
        <begin position="684"/>
        <end position="713"/>
    </location>
</feature>
<keyword evidence="4 9" id="KW-0812">Transmembrane</keyword>
<dbReference type="InterPro" id="IPR036514">
    <property type="entry name" value="SGNH_hydro_sf"/>
</dbReference>
<evidence type="ECO:0000256" key="7">
    <source>
        <dbReference type="ARBA" id="ARBA00023315"/>
    </source>
</evidence>
<reference evidence="11" key="1">
    <citation type="submission" date="2023-01" db="EMBL/GenBank/DDBJ databases">
        <title>The diversity of Class Acidimicrobiia in South China Sea sediment environments and the proposal of Iamia marina sp. nov., a novel species of the genus Iamia.</title>
        <authorList>
            <person name="He Y."/>
            <person name="Tian X."/>
        </authorList>
    </citation>
    <scope>NUCLEOTIDE SEQUENCE</scope>
    <source>
        <strain evidence="11">DSM 19957</strain>
    </source>
</reference>
<keyword evidence="3" id="KW-0808">Transferase</keyword>
<evidence type="ECO:0000259" key="10">
    <source>
        <dbReference type="Pfam" id="PF01757"/>
    </source>
</evidence>
<keyword evidence="6 9" id="KW-0472">Membrane</keyword>
<feature type="transmembrane region" description="Helical" evidence="9">
    <location>
        <begin position="21"/>
        <end position="44"/>
    </location>
</feature>
<dbReference type="SUPFAM" id="SSF52266">
    <property type="entry name" value="SGNH hydrolase"/>
    <property type="match status" value="1"/>
</dbReference>
<dbReference type="KEGG" id="ima:PO878_13210"/>
<evidence type="ECO:0000256" key="8">
    <source>
        <dbReference type="SAM" id="MobiDB-lite"/>
    </source>
</evidence>
<name>A0AAF0BU24_9ACTN</name>
<dbReference type="GO" id="GO:0016747">
    <property type="term" value="F:acyltransferase activity, transferring groups other than amino-acyl groups"/>
    <property type="evidence" value="ECO:0007669"/>
    <property type="project" value="InterPro"/>
</dbReference>
<feature type="transmembrane region" description="Helical" evidence="9">
    <location>
        <begin position="297"/>
        <end position="322"/>
    </location>
</feature>
<evidence type="ECO:0000256" key="4">
    <source>
        <dbReference type="ARBA" id="ARBA00022692"/>
    </source>
</evidence>
<dbReference type="InterPro" id="IPR050879">
    <property type="entry name" value="Acyltransferase_3"/>
</dbReference>
<gene>
    <name evidence="11" type="ORF">PO878_13210</name>
</gene>
<evidence type="ECO:0000256" key="1">
    <source>
        <dbReference type="ARBA" id="ARBA00004651"/>
    </source>
</evidence>
<feature type="transmembrane region" description="Helical" evidence="9">
    <location>
        <begin position="384"/>
        <end position="402"/>
    </location>
</feature>
<dbReference type="GO" id="GO:0009103">
    <property type="term" value="P:lipopolysaccharide biosynthetic process"/>
    <property type="evidence" value="ECO:0007669"/>
    <property type="project" value="TreeGrafter"/>
</dbReference>
<feature type="domain" description="Acyltransferase 3" evidence="10">
    <location>
        <begin position="24"/>
        <end position="334"/>
    </location>
</feature>
<evidence type="ECO:0000256" key="5">
    <source>
        <dbReference type="ARBA" id="ARBA00022989"/>
    </source>
</evidence>
<evidence type="ECO:0000256" key="2">
    <source>
        <dbReference type="ARBA" id="ARBA00022475"/>
    </source>
</evidence>
<dbReference type="GO" id="GO:0005886">
    <property type="term" value="C:plasma membrane"/>
    <property type="evidence" value="ECO:0007669"/>
    <property type="project" value="UniProtKB-SubCell"/>
</dbReference>
<dbReference type="AlphaFoldDB" id="A0AAF0BU24"/>
<keyword evidence="12" id="KW-1185">Reference proteome</keyword>